<dbReference type="PANTHER" id="PTHR11527">
    <property type="entry name" value="HEAT-SHOCK PROTEIN 20 FAMILY MEMBER"/>
    <property type="match status" value="1"/>
</dbReference>
<reference evidence="5 6" key="1">
    <citation type="journal article" date="2016" name="Nat. Commun.">
        <title>Thousands of microbial genomes shed light on interconnected biogeochemical processes in an aquifer system.</title>
        <authorList>
            <person name="Anantharaman K."/>
            <person name="Brown C.T."/>
            <person name="Hug L.A."/>
            <person name="Sharon I."/>
            <person name="Castelle C.J."/>
            <person name="Probst A.J."/>
            <person name="Thomas B.C."/>
            <person name="Singh A."/>
            <person name="Wilkins M.J."/>
            <person name="Karaoz U."/>
            <person name="Brodie E.L."/>
            <person name="Williams K.H."/>
            <person name="Hubbard S.S."/>
            <person name="Banfield J.F."/>
        </authorList>
    </citation>
    <scope>NUCLEOTIDE SEQUENCE [LARGE SCALE GENOMIC DNA]</scope>
</reference>
<dbReference type="CDD" id="cd06464">
    <property type="entry name" value="ACD_sHsps-like"/>
    <property type="match status" value="1"/>
</dbReference>
<feature type="domain" description="SHSP" evidence="4">
    <location>
        <begin position="38"/>
        <end position="149"/>
    </location>
</feature>
<evidence type="ECO:0000259" key="4">
    <source>
        <dbReference type="PROSITE" id="PS01031"/>
    </source>
</evidence>
<dbReference type="STRING" id="1802280.A3B37_01865"/>
<dbReference type="Proteomes" id="UP000176705">
    <property type="component" value="Unassembled WGS sequence"/>
</dbReference>
<dbReference type="InterPro" id="IPR031107">
    <property type="entry name" value="Small_HSP"/>
</dbReference>
<organism evidence="5 6">
    <name type="scientific">Candidatus Sungbacteria bacterium RIFCSPLOWO2_01_FULL_59_16</name>
    <dbReference type="NCBI Taxonomy" id="1802280"/>
    <lineage>
        <taxon>Bacteria</taxon>
        <taxon>Candidatus Sungiibacteriota</taxon>
    </lineage>
</organism>
<evidence type="ECO:0000256" key="1">
    <source>
        <dbReference type="PROSITE-ProRule" id="PRU00285"/>
    </source>
</evidence>
<dbReference type="PROSITE" id="PS01031">
    <property type="entry name" value="SHSP"/>
    <property type="match status" value="1"/>
</dbReference>
<dbReference type="InterPro" id="IPR008978">
    <property type="entry name" value="HSP20-like_chaperone"/>
</dbReference>
<evidence type="ECO:0000313" key="5">
    <source>
        <dbReference type="EMBL" id="OHA08640.1"/>
    </source>
</evidence>
<evidence type="ECO:0000256" key="3">
    <source>
        <dbReference type="SAM" id="MobiDB-lite"/>
    </source>
</evidence>
<name>A0A1G2LAP0_9BACT</name>
<accession>A0A1G2LAP0</accession>
<evidence type="ECO:0000256" key="2">
    <source>
        <dbReference type="RuleBase" id="RU003616"/>
    </source>
</evidence>
<comment type="caution">
    <text evidence="5">The sequence shown here is derived from an EMBL/GenBank/DDBJ whole genome shotgun (WGS) entry which is preliminary data.</text>
</comment>
<dbReference type="Pfam" id="PF00011">
    <property type="entry name" value="HSP20"/>
    <property type="match status" value="1"/>
</dbReference>
<sequence length="150" mass="16911">EPNSRFRAKSSEFPKRRVVHPVAEDAREDPDAPLANAEPEDEGELTVDIYDEGANIVVQSTVAGVKPEDIDISLEENTLTVRGSRRRQTEIQEESFYAKELYWGAFSRSIILPEEVDFQKAQASLKNGLLTVRLPKRDRGAKKLQVKSND</sequence>
<evidence type="ECO:0000313" key="6">
    <source>
        <dbReference type="Proteomes" id="UP000176705"/>
    </source>
</evidence>
<dbReference type="SUPFAM" id="SSF49764">
    <property type="entry name" value="HSP20-like chaperones"/>
    <property type="match status" value="1"/>
</dbReference>
<gene>
    <name evidence="5" type="ORF">A3B37_01865</name>
</gene>
<dbReference type="InterPro" id="IPR002068">
    <property type="entry name" value="A-crystallin/Hsp20_dom"/>
</dbReference>
<dbReference type="AlphaFoldDB" id="A0A1G2LAP0"/>
<comment type="similarity">
    <text evidence="1 2">Belongs to the small heat shock protein (HSP20) family.</text>
</comment>
<dbReference type="Gene3D" id="2.60.40.790">
    <property type="match status" value="1"/>
</dbReference>
<proteinExistence type="inferred from homology"/>
<feature type="non-terminal residue" evidence="5">
    <location>
        <position position="1"/>
    </location>
</feature>
<dbReference type="EMBL" id="MHQS01000013">
    <property type="protein sequence ID" value="OHA08640.1"/>
    <property type="molecule type" value="Genomic_DNA"/>
</dbReference>
<protein>
    <recommendedName>
        <fullName evidence="4">SHSP domain-containing protein</fullName>
    </recommendedName>
</protein>
<feature type="region of interest" description="Disordered" evidence="3">
    <location>
        <begin position="1"/>
        <end position="42"/>
    </location>
</feature>